<dbReference type="AlphaFoldDB" id="A0AAV2IUW4"/>
<evidence type="ECO:0000313" key="2">
    <source>
        <dbReference type="EMBL" id="CAL1548964.1"/>
    </source>
</evidence>
<keyword evidence="3" id="KW-1185">Reference proteome</keyword>
<evidence type="ECO:0000313" key="3">
    <source>
        <dbReference type="Proteomes" id="UP001497497"/>
    </source>
</evidence>
<accession>A0AAV2IUW4</accession>
<gene>
    <name evidence="2" type="ORF">GSLYS_00022281001</name>
</gene>
<dbReference type="EMBL" id="CAXITT010002411">
    <property type="protein sequence ID" value="CAL1548964.1"/>
    <property type="molecule type" value="Genomic_DNA"/>
</dbReference>
<comment type="caution">
    <text evidence="2">The sequence shown here is derived from an EMBL/GenBank/DDBJ whole genome shotgun (WGS) entry which is preliminary data.</text>
</comment>
<reference evidence="2 3" key="1">
    <citation type="submission" date="2024-04" db="EMBL/GenBank/DDBJ databases">
        <authorList>
            <consortium name="Genoscope - CEA"/>
            <person name="William W."/>
        </authorList>
    </citation>
    <scope>NUCLEOTIDE SEQUENCE [LARGE SCALE GENOMIC DNA]</scope>
</reference>
<dbReference type="InterPro" id="IPR043502">
    <property type="entry name" value="DNA/RNA_pol_sf"/>
</dbReference>
<name>A0AAV2IUW4_LYMST</name>
<feature type="non-terminal residue" evidence="2">
    <location>
        <position position="178"/>
    </location>
</feature>
<organism evidence="2 3">
    <name type="scientific">Lymnaea stagnalis</name>
    <name type="common">Great pond snail</name>
    <name type="synonym">Helix stagnalis</name>
    <dbReference type="NCBI Taxonomy" id="6523"/>
    <lineage>
        <taxon>Eukaryota</taxon>
        <taxon>Metazoa</taxon>
        <taxon>Spiralia</taxon>
        <taxon>Lophotrochozoa</taxon>
        <taxon>Mollusca</taxon>
        <taxon>Gastropoda</taxon>
        <taxon>Heterobranchia</taxon>
        <taxon>Euthyneura</taxon>
        <taxon>Panpulmonata</taxon>
        <taxon>Hygrophila</taxon>
        <taxon>Lymnaeoidea</taxon>
        <taxon>Lymnaeidae</taxon>
        <taxon>Lymnaea</taxon>
    </lineage>
</organism>
<evidence type="ECO:0000259" key="1">
    <source>
        <dbReference type="PROSITE" id="PS50878"/>
    </source>
</evidence>
<sequence length="178" mass="20375">SCLGKLLEKIIKSRLMLEVERRQLLPQHQAGFRSKKSTINNIVRLERYARDNLLRSRHSAVIFFDIKAAFDSVWHDGLIHKINDFNLPPYLINYLISFLDNRTANIEFEGSLSRPFKLKSGTPQGSPLSPILYILFTADSMNGIPDHTEHGLFADDTALWTSSNTTSNLSSRLQQWMN</sequence>
<dbReference type="PANTHER" id="PTHR19446">
    <property type="entry name" value="REVERSE TRANSCRIPTASES"/>
    <property type="match status" value="1"/>
</dbReference>
<dbReference type="InterPro" id="IPR000477">
    <property type="entry name" value="RT_dom"/>
</dbReference>
<proteinExistence type="predicted"/>
<dbReference type="SUPFAM" id="SSF56672">
    <property type="entry name" value="DNA/RNA polymerases"/>
    <property type="match status" value="1"/>
</dbReference>
<dbReference type="PROSITE" id="PS50878">
    <property type="entry name" value="RT_POL"/>
    <property type="match status" value="1"/>
</dbReference>
<dbReference type="Pfam" id="PF00078">
    <property type="entry name" value="RVT_1"/>
    <property type="match status" value="1"/>
</dbReference>
<feature type="domain" description="Reverse transcriptase" evidence="1">
    <location>
        <begin position="1"/>
        <end position="178"/>
    </location>
</feature>
<protein>
    <recommendedName>
        <fullName evidence="1">Reverse transcriptase domain-containing protein</fullName>
    </recommendedName>
</protein>
<feature type="non-terminal residue" evidence="2">
    <location>
        <position position="1"/>
    </location>
</feature>
<dbReference type="Proteomes" id="UP001497497">
    <property type="component" value="Unassembled WGS sequence"/>
</dbReference>